<dbReference type="PANTHER" id="PTHR21366">
    <property type="entry name" value="GLYOXALASE FAMILY PROTEIN"/>
    <property type="match status" value="1"/>
</dbReference>
<dbReference type="OrthoDB" id="192739at2"/>
<dbReference type="SUPFAM" id="SSF54593">
    <property type="entry name" value="Glyoxalase/Bleomycin resistance protein/Dihydroxybiphenyl dioxygenase"/>
    <property type="match status" value="1"/>
</dbReference>
<evidence type="ECO:0000313" key="2">
    <source>
        <dbReference type="EMBL" id="GBF79884.1"/>
    </source>
</evidence>
<dbReference type="Gene3D" id="3.10.180.10">
    <property type="entry name" value="2,3-Dihydroxybiphenyl 1,2-Dioxygenase, domain 1"/>
    <property type="match status" value="1"/>
</dbReference>
<dbReference type="AlphaFoldDB" id="A0A401IF84"/>
<organism evidence="2 3">
    <name type="scientific">Aphanothece sacrum FPU1</name>
    <dbReference type="NCBI Taxonomy" id="1920663"/>
    <lineage>
        <taxon>Bacteria</taxon>
        <taxon>Bacillati</taxon>
        <taxon>Cyanobacteriota</taxon>
        <taxon>Cyanophyceae</taxon>
        <taxon>Oscillatoriophycideae</taxon>
        <taxon>Chroococcales</taxon>
        <taxon>Aphanothecaceae</taxon>
        <taxon>Aphanothece</taxon>
    </lineage>
</organism>
<proteinExistence type="predicted"/>
<dbReference type="RefSeq" id="WP_124972127.1">
    <property type="nucleotide sequence ID" value="NZ_BDQK01000005.1"/>
</dbReference>
<dbReference type="Proteomes" id="UP000287247">
    <property type="component" value="Unassembled WGS sequence"/>
</dbReference>
<dbReference type="PANTHER" id="PTHR21366:SF22">
    <property type="entry name" value="VOC DOMAIN-CONTAINING PROTEIN"/>
    <property type="match status" value="1"/>
</dbReference>
<evidence type="ECO:0000259" key="1">
    <source>
        <dbReference type="PROSITE" id="PS51819"/>
    </source>
</evidence>
<keyword evidence="3" id="KW-1185">Reference proteome</keyword>
<comment type="caution">
    <text evidence="2">The sequence shown here is derived from an EMBL/GenBank/DDBJ whole genome shotgun (WGS) entry which is preliminary data.</text>
</comment>
<name>A0A401IF84_APHSA</name>
<reference evidence="3" key="1">
    <citation type="submission" date="2017-05" db="EMBL/GenBank/DDBJ databases">
        <title>Physiological properties and genetic analysis related to exopolysaccharide production of fresh-water unicellular cyanobacterium Aphanothece sacrum, Suizenji Nori, that has been cultured as a food source in Japan.</title>
        <authorList>
            <person name="Kanesaki Y."/>
            <person name="Yoshikawa S."/>
            <person name="Ohki K."/>
        </authorList>
    </citation>
    <scope>NUCLEOTIDE SEQUENCE [LARGE SCALE GENOMIC DNA]</scope>
    <source>
        <strain evidence="3">FPU1</strain>
    </source>
</reference>
<feature type="domain" description="VOC" evidence="1">
    <location>
        <begin position="5"/>
        <end position="121"/>
    </location>
</feature>
<dbReference type="Pfam" id="PF00903">
    <property type="entry name" value="Glyoxalase"/>
    <property type="match status" value="1"/>
</dbReference>
<dbReference type="EMBL" id="BDQK01000005">
    <property type="protein sequence ID" value="GBF79884.1"/>
    <property type="molecule type" value="Genomic_DNA"/>
</dbReference>
<evidence type="ECO:0000313" key="3">
    <source>
        <dbReference type="Proteomes" id="UP000287247"/>
    </source>
</evidence>
<sequence length="121" mass="13822">MKIIRYLHSSILVSDLEKAEYFYGTILGLEKVERTLNFSGVWYQLGDYQIHLIVDPNLIVNLANKEKLGRNYHLAFEVDNLDEMLERLESYDCPIQKSSSGRGACFTQDFDGNVIEITAVG</sequence>
<gene>
    <name evidence="2" type="ORF">AsFPU1_1284</name>
</gene>
<dbReference type="InterPro" id="IPR037523">
    <property type="entry name" value="VOC_core"/>
</dbReference>
<dbReference type="InterPro" id="IPR004360">
    <property type="entry name" value="Glyas_Fos-R_dOase_dom"/>
</dbReference>
<dbReference type="PROSITE" id="PS51819">
    <property type="entry name" value="VOC"/>
    <property type="match status" value="1"/>
</dbReference>
<protein>
    <recommendedName>
        <fullName evidence="1">VOC domain-containing protein</fullName>
    </recommendedName>
</protein>
<dbReference type="InterPro" id="IPR050383">
    <property type="entry name" value="GlyoxalaseI/FosfomycinResist"/>
</dbReference>
<dbReference type="InterPro" id="IPR029068">
    <property type="entry name" value="Glyas_Bleomycin-R_OHBP_Dase"/>
</dbReference>
<accession>A0A401IF84</accession>